<evidence type="ECO:0000256" key="4">
    <source>
        <dbReference type="RuleBase" id="RU003939"/>
    </source>
</evidence>
<dbReference type="SUPFAM" id="SSF47729">
    <property type="entry name" value="IHF-like DNA-binding proteins"/>
    <property type="match status" value="1"/>
</dbReference>
<dbReference type="Pfam" id="PF00216">
    <property type="entry name" value="Bac_DNA_binding"/>
    <property type="match status" value="1"/>
</dbReference>
<dbReference type="CDD" id="cd13831">
    <property type="entry name" value="HU"/>
    <property type="match status" value="1"/>
</dbReference>
<reference evidence="5" key="1">
    <citation type="journal article" date="2021" name="ISME J.">
        <title>Genomic evolution of the class Acidithiobacillia: deep-branching Proteobacteria living in extreme acidic conditions.</title>
        <authorList>
            <person name="Moya-Beltran A."/>
            <person name="Beard S."/>
            <person name="Rojas-Villalobos C."/>
            <person name="Issotta F."/>
            <person name="Gallardo Y."/>
            <person name="Ulloa R."/>
            <person name="Giaveno A."/>
            <person name="Degli Esposti M."/>
            <person name="Johnson D.B."/>
            <person name="Quatrini R."/>
        </authorList>
    </citation>
    <scope>NUCLEOTIDE SEQUENCE</scope>
    <source>
        <strain evidence="5">DSM 583</strain>
    </source>
</reference>
<dbReference type="InterPro" id="IPR020816">
    <property type="entry name" value="Histone-like_DNA-bd_CS"/>
</dbReference>
<dbReference type="InterPro" id="IPR000119">
    <property type="entry name" value="Hist_DNA-bd"/>
</dbReference>
<dbReference type="PROSITE" id="PS00045">
    <property type="entry name" value="HISTONE_LIKE"/>
    <property type="match status" value="1"/>
</dbReference>
<dbReference type="InterPro" id="IPR010992">
    <property type="entry name" value="IHF-like_DNA-bd_dom_sf"/>
</dbReference>
<evidence type="ECO:0000313" key="5">
    <source>
        <dbReference type="EMBL" id="MBU2724799.1"/>
    </source>
</evidence>
<comment type="similarity">
    <text evidence="1 4">Belongs to the bacterial histone-like protein family.</text>
</comment>
<comment type="caution">
    <text evidence="5">The sequence shown here is derived from an EMBL/GenBank/DDBJ whole genome shotgun (WGS) entry which is preliminary data.</text>
</comment>
<evidence type="ECO:0000313" key="6">
    <source>
        <dbReference type="Proteomes" id="UP000887300"/>
    </source>
</evidence>
<evidence type="ECO:0000256" key="3">
    <source>
        <dbReference type="ARBA" id="ARBA00023125"/>
    </source>
</evidence>
<name>A0A8X8GBS3_ACIFI</name>
<dbReference type="GO" id="GO:0030261">
    <property type="term" value="P:chromosome condensation"/>
    <property type="evidence" value="ECO:0007669"/>
    <property type="project" value="UniProtKB-KW"/>
</dbReference>
<dbReference type="Gene3D" id="4.10.520.10">
    <property type="entry name" value="IHF-like DNA-binding proteins"/>
    <property type="match status" value="1"/>
</dbReference>
<protein>
    <submittedName>
        <fullName evidence="5">HU family DNA-binding protein</fullName>
    </submittedName>
</protein>
<dbReference type="SMART" id="SM00411">
    <property type="entry name" value="BHL"/>
    <property type="match status" value="1"/>
</dbReference>
<accession>A0A8X8GBS3</accession>
<proteinExistence type="inferred from homology"/>
<dbReference type="PANTHER" id="PTHR33175">
    <property type="entry name" value="DNA-BINDING PROTEIN HU"/>
    <property type="match status" value="1"/>
</dbReference>
<dbReference type="AlphaFoldDB" id="A0A8X8GBS3"/>
<dbReference type="GO" id="GO:0003677">
    <property type="term" value="F:DNA binding"/>
    <property type="evidence" value="ECO:0007669"/>
    <property type="project" value="UniProtKB-KW"/>
</dbReference>
<dbReference type="EMBL" id="JABBHS010000514">
    <property type="protein sequence ID" value="MBU2724799.1"/>
    <property type="molecule type" value="Genomic_DNA"/>
</dbReference>
<keyword evidence="2" id="KW-0226">DNA condensation</keyword>
<gene>
    <name evidence="5" type="ORF">HF568_16730</name>
</gene>
<keyword evidence="3 5" id="KW-0238">DNA-binding</keyword>
<evidence type="ECO:0000256" key="1">
    <source>
        <dbReference type="ARBA" id="ARBA00010529"/>
    </source>
</evidence>
<sequence length="91" mass="9581">MNKQELISIITKTTNLSTANADAAVRALTEVISTALTNGDTVTISGFGTFATNERAARTGRNPATGESIEIPAKKAISFKPSKTLREAINT</sequence>
<dbReference type="PRINTS" id="PR01727">
    <property type="entry name" value="DNABINDINGHU"/>
</dbReference>
<dbReference type="GO" id="GO:0005829">
    <property type="term" value="C:cytosol"/>
    <property type="evidence" value="ECO:0007669"/>
    <property type="project" value="TreeGrafter"/>
</dbReference>
<evidence type="ECO:0000256" key="2">
    <source>
        <dbReference type="ARBA" id="ARBA00023067"/>
    </source>
</evidence>
<dbReference type="GO" id="GO:0030527">
    <property type="term" value="F:structural constituent of chromatin"/>
    <property type="evidence" value="ECO:0007669"/>
    <property type="project" value="InterPro"/>
</dbReference>
<organism evidence="5 6">
    <name type="scientific">Acidithiobacillus ferridurans</name>
    <dbReference type="NCBI Taxonomy" id="1232575"/>
    <lineage>
        <taxon>Bacteria</taxon>
        <taxon>Pseudomonadati</taxon>
        <taxon>Pseudomonadota</taxon>
        <taxon>Acidithiobacillia</taxon>
        <taxon>Acidithiobacillales</taxon>
        <taxon>Acidithiobacillaceae</taxon>
        <taxon>Acidithiobacillus</taxon>
    </lineage>
</organism>
<dbReference type="PANTHER" id="PTHR33175:SF3">
    <property type="entry name" value="DNA-BINDING PROTEIN HU-BETA"/>
    <property type="match status" value="1"/>
</dbReference>
<dbReference type="Proteomes" id="UP000887300">
    <property type="component" value="Unassembled WGS sequence"/>
</dbReference>